<dbReference type="FunFam" id="1.10.10.10:FF:000322">
    <property type="entry name" value="Probable disease resistance protein At1g63360"/>
    <property type="match status" value="1"/>
</dbReference>
<dbReference type="GO" id="GO:0005524">
    <property type="term" value="F:ATP binding"/>
    <property type="evidence" value="ECO:0007669"/>
    <property type="project" value="UniProtKB-KW"/>
</dbReference>
<dbReference type="Gene3D" id="1.10.10.10">
    <property type="entry name" value="Winged helix-like DNA-binding domain superfamily/Winged helix DNA-binding domain"/>
    <property type="match status" value="1"/>
</dbReference>
<evidence type="ECO:0000256" key="6">
    <source>
        <dbReference type="ARBA" id="ARBA00022840"/>
    </source>
</evidence>
<sequence length="494" mass="56479">MANSLCFTPLASLNSFNKPGLINGNGNCAGRKIQLIKDVTFNSKSNLRVVEVKVQWRAHNVKALGLTPSIISTGGLKPADYVGCAGDSLYTADMAYASVASLLNIQLLLTSDSQMHSQICDRREEFHSLREKKKKARERLCDSLKQVAEEIDRIQEESAQYKATQSSEEYFVQASSSAKVILNDEQCLHVLGLSYNHLTSDLKACLLYFEFFPEDSEVSVKRLVRLWIAEGFLKLEGDLEEEAKNRLQDLVDRCLVLVSQRSADGRKIKTCRIHDLVHELCLREAQSQNFFFIRNDKTESVPRVGSRWISIQKSRKTGVEFQDEHWFRSLTHKLCWLIRMPTDDDNSPLRRIRSIFLFAAPSLNPPSSSIDGERNLFWPNTESVSGLIPYCCTKKILSRFQNIKKLCIRGDVYDYRVHEEDKNLRHLVDLHQLETLSIKVDWFGVNCSDLRFQRSPVYVPSAEHFPTKLNKLKLVGTRLAWADLNTLSVLTLRF</sequence>
<keyword evidence="7" id="KW-0175">Coiled coil</keyword>
<dbReference type="GO" id="GO:0006952">
    <property type="term" value="P:defense response"/>
    <property type="evidence" value="ECO:0007669"/>
    <property type="project" value="UniProtKB-KW"/>
</dbReference>
<keyword evidence="5" id="KW-0611">Plant defense</keyword>
<keyword evidence="6" id="KW-0067">ATP-binding</keyword>
<evidence type="ECO:0000256" key="5">
    <source>
        <dbReference type="ARBA" id="ARBA00022821"/>
    </source>
</evidence>
<evidence type="ECO:0000256" key="3">
    <source>
        <dbReference type="ARBA" id="ARBA00022737"/>
    </source>
</evidence>
<gene>
    <name evidence="9" type="ORF">RDI58_029773</name>
</gene>
<evidence type="ECO:0000256" key="7">
    <source>
        <dbReference type="SAM" id="Coils"/>
    </source>
</evidence>
<name>A0AAN8Y093_SOLBU</name>
<accession>A0AAN8Y093</accession>
<dbReference type="EMBL" id="JBANQN010000012">
    <property type="protein sequence ID" value="KAK6774534.1"/>
    <property type="molecule type" value="Genomic_DNA"/>
</dbReference>
<keyword evidence="2" id="KW-0433">Leucine-rich repeat</keyword>
<evidence type="ECO:0000259" key="8">
    <source>
        <dbReference type="Pfam" id="PF23559"/>
    </source>
</evidence>
<dbReference type="InterPro" id="IPR058922">
    <property type="entry name" value="WHD_DRP"/>
</dbReference>
<keyword evidence="10" id="KW-1185">Reference proteome</keyword>
<comment type="similarity">
    <text evidence="1">Belongs to the disease resistance NB-LRR family.</text>
</comment>
<protein>
    <recommendedName>
        <fullName evidence="8">Disease resistance protein winged helix domain-containing protein</fullName>
    </recommendedName>
</protein>
<keyword evidence="3" id="KW-0677">Repeat</keyword>
<proteinExistence type="inferred from homology"/>
<evidence type="ECO:0000256" key="1">
    <source>
        <dbReference type="ARBA" id="ARBA00008894"/>
    </source>
</evidence>
<feature type="domain" description="Disease resistance protein winged helix" evidence="8">
    <location>
        <begin position="212"/>
        <end position="281"/>
    </location>
</feature>
<feature type="coiled-coil region" evidence="7">
    <location>
        <begin position="137"/>
        <end position="164"/>
    </location>
</feature>
<evidence type="ECO:0000256" key="4">
    <source>
        <dbReference type="ARBA" id="ARBA00022741"/>
    </source>
</evidence>
<dbReference type="InterPro" id="IPR036388">
    <property type="entry name" value="WH-like_DNA-bd_sf"/>
</dbReference>
<comment type="caution">
    <text evidence="9">The sequence shown here is derived from an EMBL/GenBank/DDBJ whole genome shotgun (WGS) entry which is preliminary data.</text>
</comment>
<dbReference type="PANTHER" id="PTHR15140:SF27">
    <property type="entry name" value="DISEASE RESISTANCE PROTEIN BS2"/>
    <property type="match status" value="1"/>
</dbReference>
<evidence type="ECO:0000313" key="10">
    <source>
        <dbReference type="Proteomes" id="UP001371456"/>
    </source>
</evidence>
<dbReference type="Pfam" id="PF23559">
    <property type="entry name" value="WHD_DRP"/>
    <property type="match status" value="1"/>
</dbReference>
<reference evidence="9 10" key="1">
    <citation type="submission" date="2024-02" db="EMBL/GenBank/DDBJ databases">
        <title>de novo genome assembly of Solanum bulbocastanum strain 11H21.</title>
        <authorList>
            <person name="Hosaka A.J."/>
        </authorList>
    </citation>
    <scope>NUCLEOTIDE SEQUENCE [LARGE SCALE GENOMIC DNA]</scope>
    <source>
        <tissue evidence="9">Young leaves</tissue>
    </source>
</reference>
<organism evidence="9 10">
    <name type="scientific">Solanum bulbocastanum</name>
    <name type="common">Wild potato</name>
    <dbReference type="NCBI Taxonomy" id="147425"/>
    <lineage>
        <taxon>Eukaryota</taxon>
        <taxon>Viridiplantae</taxon>
        <taxon>Streptophyta</taxon>
        <taxon>Embryophyta</taxon>
        <taxon>Tracheophyta</taxon>
        <taxon>Spermatophyta</taxon>
        <taxon>Magnoliopsida</taxon>
        <taxon>eudicotyledons</taxon>
        <taxon>Gunneridae</taxon>
        <taxon>Pentapetalae</taxon>
        <taxon>asterids</taxon>
        <taxon>lamiids</taxon>
        <taxon>Solanales</taxon>
        <taxon>Solanaceae</taxon>
        <taxon>Solanoideae</taxon>
        <taxon>Solaneae</taxon>
        <taxon>Solanum</taxon>
    </lineage>
</organism>
<evidence type="ECO:0000256" key="2">
    <source>
        <dbReference type="ARBA" id="ARBA00022614"/>
    </source>
</evidence>
<keyword evidence="4" id="KW-0547">Nucleotide-binding</keyword>
<dbReference type="Proteomes" id="UP001371456">
    <property type="component" value="Unassembled WGS sequence"/>
</dbReference>
<dbReference type="PANTHER" id="PTHR15140">
    <property type="entry name" value="TUBULIN-SPECIFIC CHAPERONE E"/>
    <property type="match status" value="1"/>
</dbReference>
<evidence type="ECO:0000313" key="9">
    <source>
        <dbReference type="EMBL" id="KAK6774534.1"/>
    </source>
</evidence>
<dbReference type="AlphaFoldDB" id="A0AAN8Y093"/>